<name>A0ABY3PJW9_9CYAN</name>
<protein>
    <submittedName>
        <fullName evidence="1">Rpn family recombination-promoting nuclease/putative transposase</fullName>
    </submittedName>
</protein>
<dbReference type="PANTHER" id="PTHR35586">
    <property type="entry name" value="SLL1691 PROTEIN"/>
    <property type="match status" value="1"/>
</dbReference>
<dbReference type="EMBL" id="CP063845">
    <property type="protein sequence ID" value="UFP93843.1"/>
    <property type="molecule type" value="Genomic_DNA"/>
</dbReference>
<proteinExistence type="predicted"/>
<evidence type="ECO:0000313" key="2">
    <source>
        <dbReference type="Proteomes" id="UP001054846"/>
    </source>
</evidence>
<accession>A0ABY3PJW9</accession>
<dbReference type="RefSeq" id="WP_230840898.1">
    <property type="nucleotide sequence ID" value="NZ_CP063845.1"/>
</dbReference>
<gene>
    <name evidence="1" type="ORF">ISF26_19010</name>
</gene>
<dbReference type="Pfam" id="PF11103">
    <property type="entry name" value="DUF2887"/>
    <property type="match status" value="1"/>
</dbReference>
<dbReference type="Proteomes" id="UP001054846">
    <property type="component" value="Chromosome"/>
</dbReference>
<keyword evidence="2" id="KW-1185">Reference proteome</keyword>
<dbReference type="InterPro" id="IPR010106">
    <property type="entry name" value="RpnA"/>
</dbReference>
<reference evidence="1 2" key="1">
    <citation type="journal article" date="2021" name="Genome Biol. Evol.">
        <title>Complete Genome Sequencing of a Novel Gloeobacter Species from a Waterfall Cave in Mexico.</title>
        <authorList>
            <person name="Saw J.H."/>
            <person name="Cardona T."/>
            <person name="Montejano G."/>
        </authorList>
    </citation>
    <scope>NUCLEOTIDE SEQUENCE [LARGE SCALE GENOMIC DNA]</scope>
    <source>
        <strain evidence="1">MG652769</strain>
    </source>
</reference>
<dbReference type="InterPro" id="IPR022573">
    <property type="entry name" value="DUF2887"/>
</dbReference>
<dbReference type="NCBIfam" id="TIGR01784">
    <property type="entry name" value="T_den_put_tspse"/>
    <property type="match status" value="1"/>
</dbReference>
<dbReference type="PANTHER" id="PTHR35586:SF2">
    <property type="entry name" value="SLL1542 PROTEIN"/>
    <property type="match status" value="1"/>
</dbReference>
<evidence type="ECO:0000313" key="1">
    <source>
        <dbReference type="EMBL" id="UFP93843.1"/>
    </source>
</evidence>
<organism evidence="1 2">
    <name type="scientific">Gloeobacter morelensis MG652769</name>
    <dbReference type="NCBI Taxonomy" id="2781736"/>
    <lineage>
        <taxon>Bacteria</taxon>
        <taxon>Bacillati</taxon>
        <taxon>Cyanobacteriota</taxon>
        <taxon>Cyanophyceae</taxon>
        <taxon>Gloeobacterales</taxon>
        <taxon>Gloeobacteraceae</taxon>
        <taxon>Gloeobacter</taxon>
        <taxon>Gloeobacter morelensis</taxon>
    </lineage>
</organism>
<sequence>MRTDHVFYKLLQAFPETLFALAGVPPPAPGGYRFESVEVKATALRIDGVLVPNVPTQPYYFAEVQFQKDKEIYWRLFTELLLYMRRSAPEGDWRAVLIFPNRTLDVQVPAALRALALDERFVQVYLDEIAVEEDSPLGLSLVRLVVEQVSTFPARARRLLERTREQLPQGEAQRRVLELIESIIVYKLRYGPEEIEAMFTLDELENTPYVQGKMAQARREAEREAKREAKREMLLQLLQEKFAPLPDELVQRVAAIPDEQQLVQLSIALLNAPDLESFGTQL</sequence>